<accession>A0A9N9C2T0</accession>
<comment type="caution">
    <text evidence="2">The sequence shown here is derived from an EMBL/GenBank/DDBJ whole genome shotgun (WGS) entry which is preliminary data.</text>
</comment>
<dbReference type="Proteomes" id="UP000789739">
    <property type="component" value="Unassembled WGS sequence"/>
</dbReference>
<dbReference type="EMBL" id="CAJVPI010000989">
    <property type="protein sequence ID" value="CAG8587085.1"/>
    <property type="molecule type" value="Genomic_DNA"/>
</dbReference>
<protein>
    <submittedName>
        <fullName evidence="2">11260_t:CDS:1</fullName>
    </submittedName>
</protein>
<keyword evidence="3" id="KW-1185">Reference proteome</keyword>
<dbReference type="OrthoDB" id="2434948at2759"/>
<evidence type="ECO:0000313" key="3">
    <source>
        <dbReference type="Proteomes" id="UP000789739"/>
    </source>
</evidence>
<evidence type="ECO:0000256" key="1">
    <source>
        <dbReference type="SAM" id="MobiDB-lite"/>
    </source>
</evidence>
<proteinExistence type="predicted"/>
<organism evidence="2 3">
    <name type="scientific">Paraglomus brasilianum</name>
    <dbReference type="NCBI Taxonomy" id="144538"/>
    <lineage>
        <taxon>Eukaryota</taxon>
        <taxon>Fungi</taxon>
        <taxon>Fungi incertae sedis</taxon>
        <taxon>Mucoromycota</taxon>
        <taxon>Glomeromycotina</taxon>
        <taxon>Glomeromycetes</taxon>
        <taxon>Paraglomerales</taxon>
        <taxon>Paraglomeraceae</taxon>
        <taxon>Paraglomus</taxon>
    </lineage>
</organism>
<dbReference type="AlphaFoldDB" id="A0A9N9C2T0"/>
<sequence>MRIETLVEGKIPVKALIDTSSKFNTISKRLFNKLKSNHGIHPSCGPAECLYGDIIDGMSIPLIEENSNKDSSGKNDQLKSDLSEKEIANMIKKILSDASNSDTSDSNSGNSSASSSGIEVIHMKRPILKRKVKAKFAVQKIDYAIKLYYVELSWSMTP</sequence>
<feature type="region of interest" description="Disordered" evidence="1">
    <location>
        <begin position="98"/>
        <end position="117"/>
    </location>
</feature>
<evidence type="ECO:0000313" key="2">
    <source>
        <dbReference type="EMBL" id="CAG8587085.1"/>
    </source>
</evidence>
<gene>
    <name evidence="2" type="ORF">PBRASI_LOCUS6925</name>
</gene>
<reference evidence="2" key="1">
    <citation type="submission" date="2021-06" db="EMBL/GenBank/DDBJ databases">
        <authorList>
            <person name="Kallberg Y."/>
            <person name="Tangrot J."/>
            <person name="Rosling A."/>
        </authorList>
    </citation>
    <scope>NUCLEOTIDE SEQUENCE</scope>
    <source>
        <strain evidence="2">BR232B</strain>
    </source>
</reference>
<name>A0A9N9C2T0_9GLOM</name>